<dbReference type="EMBL" id="CAJMWY010002596">
    <property type="protein sequence ID" value="CAE6491520.1"/>
    <property type="molecule type" value="Genomic_DNA"/>
</dbReference>
<feature type="region of interest" description="Disordered" evidence="1">
    <location>
        <begin position="49"/>
        <end position="114"/>
    </location>
</feature>
<comment type="caution">
    <text evidence="2">The sequence shown here is derived from an EMBL/GenBank/DDBJ whole genome shotgun (WGS) entry which is preliminary data.</text>
</comment>
<sequence>MPTDGTVYRHTSSNQSRETVLVDLPPREDQTSHPTLVVCNANNVRICENNQDRPPELPNNHSANEQRGPAPPPKDTQQPVSSKGPFSQWKKAVGGRDRERSAPKGTHNPPNYGQRIQELEKLLRERDNHIYNLEGQLHHQQRQLQEGEMVKQELASIRQNLQLDDQDEPWVIVKKFGEINKKVDDIAIKFSKVLSKSNARRELNSFDLFAQLVANRKGERKIPFSTAYSIDPDEFTELGCRSLLNRLMKNTVLNQKLFHPEWDAQVNALYYELFCRVRDNEAQVNVGRWRISTFKTIPSEIRGYCESMANSFCDNTLIPFCKAAYDPEICQAAIRSIFPDLVALLNLAYAWHYHTRSTLLMLDFEIIYCQPGSPFDNLSSRLEDSEAKLPAPDNILLTSQLGLMSRKAMGDGNWEGVCQTQAVVLGNGYFSGGKL</sequence>
<gene>
    <name evidence="2" type="ORF">RDB_LOCUS112045</name>
</gene>
<accession>A0A8H3CQF1</accession>
<feature type="compositionally biased region" description="Polar residues" evidence="1">
    <location>
        <begin position="75"/>
        <end position="85"/>
    </location>
</feature>
<reference evidence="2" key="1">
    <citation type="submission" date="2021-01" db="EMBL/GenBank/DDBJ databases">
        <authorList>
            <person name="Kaushik A."/>
        </authorList>
    </citation>
    <scope>NUCLEOTIDE SEQUENCE</scope>
    <source>
        <strain evidence="2">AG4-RS23</strain>
    </source>
</reference>
<evidence type="ECO:0000256" key="1">
    <source>
        <dbReference type="SAM" id="MobiDB-lite"/>
    </source>
</evidence>
<organism evidence="2 3">
    <name type="scientific">Rhizoctonia solani</name>
    <dbReference type="NCBI Taxonomy" id="456999"/>
    <lineage>
        <taxon>Eukaryota</taxon>
        <taxon>Fungi</taxon>
        <taxon>Dikarya</taxon>
        <taxon>Basidiomycota</taxon>
        <taxon>Agaricomycotina</taxon>
        <taxon>Agaricomycetes</taxon>
        <taxon>Cantharellales</taxon>
        <taxon>Ceratobasidiaceae</taxon>
        <taxon>Rhizoctonia</taxon>
    </lineage>
</organism>
<dbReference type="AlphaFoldDB" id="A0A8H3CQF1"/>
<dbReference type="Proteomes" id="UP000663861">
    <property type="component" value="Unassembled WGS sequence"/>
</dbReference>
<name>A0A8H3CQF1_9AGAM</name>
<protein>
    <submittedName>
        <fullName evidence="2">Uncharacterized protein</fullName>
    </submittedName>
</protein>
<evidence type="ECO:0000313" key="3">
    <source>
        <dbReference type="Proteomes" id="UP000663861"/>
    </source>
</evidence>
<proteinExistence type="predicted"/>
<evidence type="ECO:0000313" key="2">
    <source>
        <dbReference type="EMBL" id="CAE6491520.1"/>
    </source>
</evidence>